<dbReference type="Proteomes" id="UP000797356">
    <property type="component" value="Chromosome 5"/>
</dbReference>
<organism evidence="2 3">
    <name type="scientific">Cocos nucifera</name>
    <name type="common">Coconut palm</name>
    <dbReference type="NCBI Taxonomy" id="13894"/>
    <lineage>
        <taxon>Eukaryota</taxon>
        <taxon>Viridiplantae</taxon>
        <taxon>Streptophyta</taxon>
        <taxon>Embryophyta</taxon>
        <taxon>Tracheophyta</taxon>
        <taxon>Spermatophyta</taxon>
        <taxon>Magnoliopsida</taxon>
        <taxon>Liliopsida</taxon>
        <taxon>Arecaceae</taxon>
        <taxon>Arecoideae</taxon>
        <taxon>Cocoseae</taxon>
        <taxon>Attaleinae</taxon>
        <taxon>Cocos</taxon>
    </lineage>
</organism>
<name>A0A8K0N1Q3_COCNU</name>
<evidence type="ECO:0000256" key="1">
    <source>
        <dbReference type="SAM" id="MobiDB-lite"/>
    </source>
</evidence>
<sequence length="205" mass="22877">MRELMSKPILGWKASAGEISLLIDWLLAIDYLKVCVHITNMPRAYMIDDFECARVNNKYAHIKGKPFPAFDNIDILFSKNMTTSRHGDTSALPEEVENKSKAMMSIMAWSKVMMSIRSKVNKMYAHIKGKPFPTFDDIDILFSKNMATGRHGDTSALSEEVSNNDTSDDEADQIDLKDLNLSDGQPSQSSGRVSMSSSGPFEPSE</sequence>
<feature type="compositionally biased region" description="Polar residues" evidence="1">
    <location>
        <begin position="155"/>
        <end position="165"/>
    </location>
</feature>
<proteinExistence type="predicted"/>
<protein>
    <submittedName>
        <fullName evidence="2">Uncharacterized protein</fullName>
    </submittedName>
</protein>
<evidence type="ECO:0000313" key="3">
    <source>
        <dbReference type="Proteomes" id="UP000797356"/>
    </source>
</evidence>
<feature type="region of interest" description="Disordered" evidence="1">
    <location>
        <begin position="153"/>
        <end position="205"/>
    </location>
</feature>
<feature type="compositionally biased region" description="Low complexity" evidence="1">
    <location>
        <begin position="187"/>
        <end position="198"/>
    </location>
</feature>
<reference evidence="2" key="2">
    <citation type="submission" date="2019-07" db="EMBL/GenBank/DDBJ databases">
        <authorList>
            <person name="Yang Y."/>
            <person name="Bocs S."/>
            <person name="Baudouin L."/>
        </authorList>
    </citation>
    <scope>NUCLEOTIDE SEQUENCE</scope>
    <source>
        <tissue evidence="2">Spear leaf of Hainan Tall coconut</tissue>
    </source>
</reference>
<dbReference type="AlphaFoldDB" id="A0A8K0N1Q3"/>
<keyword evidence="3" id="KW-1185">Reference proteome</keyword>
<evidence type="ECO:0000313" key="2">
    <source>
        <dbReference type="EMBL" id="KAG1342535.1"/>
    </source>
</evidence>
<dbReference type="PANTHER" id="PTHR46250:SF15">
    <property type="entry name" value="OS01G0523800 PROTEIN"/>
    <property type="match status" value="1"/>
</dbReference>
<dbReference type="PANTHER" id="PTHR46250">
    <property type="entry name" value="MYB/SANT-LIKE DNA-BINDING DOMAIN PROTEIN-RELATED"/>
    <property type="match status" value="1"/>
</dbReference>
<dbReference type="EMBL" id="CM017876">
    <property type="protein sequence ID" value="KAG1342535.1"/>
    <property type="molecule type" value="Genomic_DNA"/>
</dbReference>
<accession>A0A8K0N1Q3</accession>
<reference evidence="2" key="1">
    <citation type="journal article" date="2017" name="Gigascience">
        <title>The genome draft of coconut (Cocos nucifera).</title>
        <authorList>
            <person name="Xiao Y."/>
            <person name="Xu P."/>
            <person name="Fan H."/>
            <person name="Baudouin L."/>
            <person name="Xia W."/>
            <person name="Bocs S."/>
            <person name="Xu J."/>
            <person name="Li Q."/>
            <person name="Guo A."/>
            <person name="Zhou L."/>
            <person name="Li J."/>
            <person name="Wu Y."/>
            <person name="Ma Z."/>
            <person name="Armero A."/>
            <person name="Issali A.E."/>
            <person name="Liu N."/>
            <person name="Peng M."/>
            <person name="Yang Y."/>
        </authorList>
    </citation>
    <scope>NUCLEOTIDE SEQUENCE</scope>
    <source>
        <tissue evidence="2">Spear leaf of Hainan Tall coconut</tissue>
    </source>
</reference>
<comment type="caution">
    <text evidence="2">The sequence shown here is derived from an EMBL/GenBank/DDBJ whole genome shotgun (WGS) entry which is preliminary data.</text>
</comment>
<gene>
    <name evidence="2" type="ORF">COCNU_05G007640</name>
</gene>